<protein>
    <submittedName>
        <fullName evidence="1">Uncharacterized protein</fullName>
    </submittedName>
</protein>
<comment type="caution">
    <text evidence="1">The sequence shown here is derived from an EMBL/GenBank/DDBJ whole genome shotgun (WGS) entry which is preliminary data.</text>
</comment>
<reference evidence="1 2" key="1">
    <citation type="journal article" date="2016" name="Nat. Commun.">
        <title>Thousands of microbial genomes shed light on interconnected biogeochemical processes in an aquifer system.</title>
        <authorList>
            <person name="Anantharaman K."/>
            <person name="Brown C.T."/>
            <person name="Hug L.A."/>
            <person name="Sharon I."/>
            <person name="Castelle C.J."/>
            <person name="Probst A.J."/>
            <person name="Thomas B.C."/>
            <person name="Singh A."/>
            <person name="Wilkins M.J."/>
            <person name="Karaoz U."/>
            <person name="Brodie E.L."/>
            <person name="Williams K.H."/>
            <person name="Hubbard S.S."/>
            <person name="Banfield J.F."/>
        </authorList>
    </citation>
    <scope>NUCLEOTIDE SEQUENCE [LARGE SCALE GENOMIC DNA]</scope>
</reference>
<dbReference type="AlphaFoldDB" id="A0A1F5XC86"/>
<accession>A0A1F5XC86</accession>
<evidence type="ECO:0000313" key="2">
    <source>
        <dbReference type="Proteomes" id="UP000178405"/>
    </source>
</evidence>
<gene>
    <name evidence="1" type="ORF">A2Z63_02895</name>
</gene>
<sequence>MWILFQKTPSEGCAKKLGEENFPDLLRLATSTIQEQKLLLLIETKKRLSVKHLSYTLKATRAWKRLLTFWRRIISKAEAENYGTTIEYVAFSPIHSITAIFATLAKSTRASTSQSLQRNFLIRFKK</sequence>
<dbReference type="EMBL" id="MFIH01000026">
    <property type="protein sequence ID" value="OGF85555.1"/>
    <property type="molecule type" value="Genomic_DNA"/>
</dbReference>
<name>A0A1F5XC86_9BACT</name>
<dbReference type="Proteomes" id="UP000178405">
    <property type="component" value="Unassembled WGS sequence"/>
</dbReference>
<evidence type="ECO:0000313" key="1">
    <source>
        <dbReference type="EMBL" id="OGF85555.1"/>
    </source>
</evidence>
<organism evidence="1 2">
    <name type="scientific">Candidatus Giovannonibacteria bacterium RIFCSPLOWO2_02_44_8</name>
    <dbReference type="NCBI Taxonomy" id="1798355"/>
    <lineage>
        <taxon>Bacteria</taxon>
        <taxon>Candidatus Giovannoniibacteriota</taxon>
    </lineage>
</organism>
<proteinExistence type="predicted"/>